<evidence type="ECO:0000313" key="3">
    <source>
        <dbReference type="Proteomes" id="UP000030748"/>
    </source>
</evidence>
<evidence type="ECO:0000313" key="2">
    <source>
        <dbReference type="EMBL" id="EYU43872.1"/>
    </source>
</evidence>
<gene>
    <name evidence="2" type="ORF">MIMGU_mgv1a015782mg</name>
</gene>
<reference evidence="2 3" key="1">
    <citation type="journal article" date="2013" name="Proc. Natl. Acad. Sci. U.S.A.">
        <title>Fine-scale variation in meiotic recombination in Mimulus inferred from population shotgun sequencing.</title>
        <authorList>
            <person name="Hellsten U."/>
            <person name="Wright K.M."/>
            <person name="Jenkins J."/>
            <person name="Shu S."/>
            <person name="Yuan Y."/>
            <person name="Wessler S.R."/>
            <person name="Schmutz J."/>
            <person name="Willis J.H."/>
            <person name="Rokhsar D.S."/>
        </authorList>
    </citation>
    <scope>NUCLEOTIDE SEQUENCE [LARGE SCALE GENOMIC DNA]</scope>
    <source>
        <strain evidence="3">cv. DUN x IM62</strain>
    </source>
</reference>
<protein>
    <submittedName>
        <fullName evidence="2">Uncharacterized protein</fullName>
    </submittedName>
</protein>
<feature type="region of interest" description="Disordered" evidence="1">
    <location>
        <begin position="1"/>
        <end position="33"/>
    </location>
</feature>
<dbReference type="Proteomes" id="UP000030748">
    <property type="component" value="Unassembled WGS sequence"/>
</dbReference>
<dbReference type="EMBL" id="KI630229">
    <property type="protein sequence ID" value="EYU43872.1"/>
    <property type="molecule type" value="Genomic_DNA"/>
</dbReference>
<name>A0A022RTM8_ERYGU</name>
<dbReference type="AlphaFoldDB" id="A0A022RTM8"/>
<organism evidence="2 3">
    <name type="scientific">Erythranthe guttata</name>
    <name type="common">Yellow monkey flower</name>
    <name type="synonym">Mimulus guttatus</name>
    <dbReference type="NCBI Taxonomy" id="4155"/>
    <lineage>
        <taxon>Eukaryota</taxon>
        <taxon>Viridiplantae</taxon>
        <taxon>Streptophyta</taxon>
        <taxon>Embryophyta</taxon>
        <taxon>Tracheophyta</taxon>
        <taxon>Spermatophyta</taxon>
        <taxon>Magnoliopsida</taxon>
        <taxon>eudicotyledons</taxon>
        <taxon>Gunneridae</taxon>
        <taxon>Pentapetalae</taxon>
        <taxon>asterids</taxon>
        <taxon>lamiids</taxon>
        <taxon>Lamiales</taxon>
        <taxon>Phrymaceae</taxon>
        <taxon>Erythranthe</taxon>
    </lineage>
</organism>
<proteinExistence type="predicted"/>
<evidence type="ECO:0000256" key="1">
    <source>
        <dbReference type="SAM" id="MobiDB-lite"/>
    </source>
</evidence>
<keyword evidence="3" id="KW-1185">Reference proteome</keyword>
<sequence>MPQAILPPPNFTASHRPPHHRLDSRFHHHHRRRRGYGIRDAELNSQIQNSDLQRFDYQLSGQRFVFPIPNVQIQPQVHDRQIRFLVPLHRPRREGREAARRSEIARVEREVGASRPGPVPRFREENRLGRLFPAEERLYALDDCFW</sequence>
<feature type="compositionally biased region" description="Pro residues" evidence="1">
    <location>
        <begin position="1"/>
        <end position="10"/>
    </location>
</feature>
<accession>A0A022RTM8</accession>